<dbReference type="GO" id="GO:0046872">
    <property type="term" value="F:metal ion binding"/>
    <property type="evidence" value="ECO:0007669"/>
    <property type="project" value="UniProtKB-KW"/>
</dbReference>
<dbReference type="CDD" id="cd02968">
    <property type="entry name" value="SCO"/>
    <property type="match status" value="1"/>
</dbReference>
<evidence type="ECO:0000313" key="4">
    <source>
        <dbReference type="EMBL" id="CAG7648044.1"/>
    </source>
</evidence>
<keyword evidence="1" id="KW-0186">Copper</keyword>
<keyword evidence="1" id="KW-0479">Metal-binding</keyword>
<dbReference type="PANTHER" id="PTHR12151:SF25">
    <property type="entry name" value="LINALOOL DEHYDRATASE_ISOMERASE DOMAIN-CONTAINING PROTEIN"/>
    <property type="match status" value="1"/>
</dbReference>
<feature type="binding site" evidence="1">
    <location>
        <position position="81"/>
    </location>
    <ligand>
        <name>Cu cation</name>
        <dbReference type="ChEBI" id="CHEBI:23378"/>
    </ligand>
</feature>
<evidence type="ECO:0000259" key="3">
    <source>
        <dbReference type="PROSITE" id="PS51352"/>
    </source>
</evidence>
<dbReference type="InterPro" id="IPR003782">
    <property type="entry name" value="SCO1/SenC"/>
</dbReference>
<organism evidence="4 5">
    <name type="scientific">Paenibacillus solanacearum</name>
    <dbReference type="NCBI Taxonomy" id="2048548"/>
    <lineage>
        <taxon>Bacteria</taxon>
        <taxon>Bacillati</taxon>
        <taxon>Bacillota</taxon>
        <taxon>Bacilli</taxon>
        <taxon>Bacillales</taxon>
        <taxon>Paenibacillaceae</taxon>
        <taxon>Paenibacillus</taxon>
    </lineage>
</organism>
<feature type="binding site" evidence="1">
    <location>
        <position position="171"/>
    </location>
    <ligand>
        <name>Cu cation</name>
        <dbReference type="ChEBI" id="CHEBI:23378"/>
    </ligand>
</feature>
<protein>
    <recommendedName>
        <fullName evidence="3">Thioredoxin domain-containing protein</fullName>
    </recommendedName>
</protein>
<dbReference type="EMBL" id="CAJVAS010000040">
    <property type="protein sequence ID" value="CAG7648044.1"/>
    <property type="molecule type" value="Genomic_DNA"/>
</dbReference>
<dbReference type="PANTHER" id="PTHR12151">
    <property type="entry name" value="ELECTRON TRANSPORT PROTIN SCO1/SENC FAMILY MEMBER"/>
    <property type="match status" value="1"/>
</dbReference>
<keyword evidence="2" id="KW-1015">Disulfide bond</keyword>
<dbReference type="Pfam" id="PF02630">
    <property type="entry name" value="SCO1-SenC"/>
    <property type="match status" value="1"/>
</dbReference>
<name>A0A916K6A1_9BACL</name>
<feature type="binding site" evidence="1">
    <location>
        <position position="85"/>
    </location>
    <ligand>
        <name>Cu cation</name>
        <dbReference type="ChEBI" id="CHEBI:23378"/>
    </ligand>
</feature>
<dbReference type="Proteomes" id="UP000693672">
    <property type="component" value="Unassembled WGS sequence"/>
</dbReference>
<reference evidence="4" key="1">
    <citation type="submission" date="2021-06" db="EMBL/GenBank/DDBJ databases">
        <authorList>
            <person name="Criscuolo A."/>
        </authorList>
    </citation>
    <scope>NUCLEOTIDE SEQUENCE</scope>
    <source>
        <strain evidence="4">CIP111600</strain>
    </source>
</reference>
<proteinExistence type="predicted"/>
<keyword evidence="5" id="KW-1185">Reference proteome</keyword>
<comment type="caution">
    <text evidence="4">The sequence shown here is derived from an EMBL/GenBank/DDBJ whole genome shotgun (WGS) entry which is preliminary data.</text>
</comment>
<feature type="domain" description="Thioredoxin" evidence="3">
    <location>
        <begin position="43"/>
        <end position="205"/>
    </location>
</feature>
<dbReference type="InterPro" id="IPR013766">
    <property type="entry name" value="Thioredoxin_domain"/>
</dbReference>
<accession>A0A916K6A1</accession>
<gene>
    <name evidence="4" type="ORF">PAESOLCIP111_05517</name>
</gene>
<feature type="disulfide bond" description="Redox-active" evidence="2">
    <location>
        <begin position="81"/>
        <end position="85"/>
    </location>
</feature>
<dbReference type="AlphaFoldDB" id="A0A916K6A1"/>
<sequence length="212" mass="24064">MTQPRRSVLAIFIVLIFGLILLGVGTDGFSTFTAEAARIKKLVQDKPLFPDVRFRDSNWREYSISEFEGKYVFITFLYTSCTSVCPLLEMNMAKVYSLIPPEYLGKEIVFLSISFDPDRDDPAKMKEYGVHFNSDGETWRFATIPDRKQLDSLLQTLGVIVIPDGYGNLAHNSAFYLLDRQGVLTDVMDYRKPDEAAHKVTSLLGGEREGER</sequence>
<evidence type="ECO:0000256" key="2">
    <source>
        <dbReference type="PIRSR" id="PIRSR603782-2"/>
    </source>
</evidence>
<dbReference type="PROSITE" id="PS51352">
    <property type="entry name" value="THIOREDOXIN_2"/>
    <property type="match status" value="1"/>
</dbReference>
<evidence type="ECO:0000313" key="5">
    <source>
        <dbReference type="Proteomes" id="UP000693672"/>
    </source>
</evidence>
<dbReference type="RefSeq" id="WP_218095230.1">
    <property type="nucleotide sequence ID" value="NZ_CAJVAS010000040.1"/>
</dbReference>
<evidence type="ECO:0000256" key="1">
    <source>
        <dbReference type="PIRSR" id="PIRSR603782-1"/>
    </source>
</evidence>